<feature type="transmembrane region" description="Helical" evidence="1">
    <location>
        <begin position="32"/>
        <end position="52"/>
    </location>
</feature>
<reference evidence="2" key="1">
    <citation type="journal article" date="2014" name="Genome Announc.">
        <title>Draft Genome Sequence of Clostridium straminisolvens Strain JCM 21531T, Isolated from a Cellulose-Degrading Bacterial Community.</title>
        <authorList>
            <person name="Yuki M."/>
            <person name="Oshima K."/>
            <person name="Suda W."/>
            <person name="Sakamoto M."/>
            <person name="Kitamura K."/>
            <person name="Iida T."/>
            <person name="Hattori M."/>
            <person name="Ohkuma M."/>
        </authorList>
    </citation>
    <scope>NUCLEOTIDE SEQUENCE [LARGE SCALE GENOMIC DNA]</scope>
    <source>
        <strain evidence="2">JCM 21531</strain>
    </source>
</reference>
<evidence type="ECO:0000313" key="2">
    <source>
        <dbReference type="EMBL" id="GAE87067.1"/>
    </source>
</evidence>
<dbReference type="OrthoDB" id="2083084at2"/>
<comment type="caution">
    <text evidence="2">The sequence shown here is derived from an EMBL/GenBank/DDBJ whole genome shotgun (WGS) entry which is preliminary data.</text>
</comment>
<dbReference type="Proteomes" id="UP000019109">
    <property type="component" value="Unassembled WGS sequence"/>
</dbReference>
<gene>
    <name evidence="2" type="ORF">JCM21531_409</name>
</gene>
<sequence>MGYIFFYFSLFGVLVSLIICLYFKPLDLKKSVIGIISVAYSMVFETVLGSYYKLYYYLNPQDSMIYIVIAAIFIYPVLNIIYTMFLPKSKKAVLGYTLVWIIAMLIFEYLSVIFGTIVFTGWNPVPWSLVTYIFTYLWVYLTYRYLSKKRLPLKLY</sequence>
<feature type="transmembrane region" description="Helical" evidence="1">
    <location>
        <begin position="64"/>
        <end position="86"/>
    </location>
</feature>
<feature type="transmembrane region" description="Helical" evidence="1">
    <location>
        <begin position="6"/>
        <end position="23"/>
    </location>
</feature>
<accession>W4V1T1</accession>
<proteinExistence type="predicted"/>
<feature type="transmembrane region" description="Helical" evidence="1">
    <location>
        <begin position="125"/>
        <end position="146"/>
    </location>
</feature>
<keyword evidence="1" id="KW-0472">Membrane</keyword>
<dbReference type="EMBL" id="BAVR01000003">
    <property type="protein sequence ID" value="GAE87067.1"/>
    <property type="molecule type" value="Genomic_DNA"/>
</dbReference>
<keyword evidence="1" id="KW-0812">Transmembrane</keyword>
<organism evidence="2 3">
    <name type="scientific">Acetivibrio straminisolvens JCM 21531</name>
    <dbReference type="NCBI Taxonomy" id="1294263"/>
    <lineage>
        <taxon>Bacteria</taxon>
        <taxon>Bacillati</taxon>
        <taxon>Bacillota</taxon>
        <taxon>Clostridia</taxon>
        <taxon>Eubacteriales</taxon>
        <taxon>Oscillospiraceae</taxon>
        <taxon>Acetivibrio</taxon>
    </lineage>
</organism>
<name>W4V1T1_9FIRM</name>
<evidence type="ECO:0000256" key="1">
    <source>
        <dbReference type="SAM" id="Phobius"/>
    </source>
</evidence>
<dbReference type="STRING" id="1294263.JCM21531_409"/>
<keyword evidence="1" id="KW-1133">Transmembrane helix</keyword>
<evidence type="ECO:0000313" key="3">
    <source>
        <dbReference type="Proteomes" id="UP000019109"/>
    </source>
</evidence>
<dbReference type="AlphaFoldDB" id="W4V1T1"/>
<keyword evidence="3" id="KW-1185">Reference proteome</keyword>
<feature type="transmembrane region" description="Helical" evidence="1">
    <location>
        <begin position="98"/>
        <end position="119"/>
    </location>
</feature>
<protein>
    <submittedName>
        <fullName evidence="2">Uncharacterized protein</fullName>
    </submittedName>
</protein>